<protein>
    <submittedName>
        <fullName evidence="3">Cyclic di-GMP phosphodiesterase response regulator RpfG</fullName>
        <ecNumber evidence="3">3.1.4.52</ecNumber>
    </submittedName>
</protein>
<dbReference type="EC" id="3.1.4.52" evidence="3"/>
<dbReference type="SMART" id="SM00471">
    <property type="entry name" value="HDc"/>
    <property type="match status" value="2"/>
</dbReference>
<dbReference type="NCBIfam" id="TIGR00277">
    <property type="entry name" value="HDIG"/>
    <property type="match status" value="1"/>
</dbReference>
<dbReference type="EMBL" id="MZGW01000005">
    <property type="protein sequence ID" value="OPJ55428.1"/>
    <property type="molecule type" value="Genomic_DNA"/>
</dbReference>
<dbReference type="GO" id="GO:0071111">
    <property type="term" value="F:cyclic-guanylate-specific phosphodiesterase activity"/>
    <property type="evidence" value="ECO:0007669"/>
    <property type="project" value="UniProtKB-EC"/>
</dbReference>
<dbReference type="InterPro" id="IPR006674">
    <property type="entry name" value="HD_domain"/>
</dbReference>
<dbReference type="PROSITE" id="PS51831">
    <property type="entry name" value="HD"/>
    <property type="match status" value="1"/>
</dbReference>
<name>A0A1V4I617_9FIRM</name>
<dbReference type="PANTHER" id="PTHR43155">
    <property type="entry name" value="CYCLIC DI-GMP PHOSPHODIESTERASE PA4108-RELATED"/>
    <property type="match status" value="1"/>
</dbReference>
<reference evidence="3 4" key="1">
    <citation type="submission" date="2017-03" db="EMBL/GenBank/DDBJ databases">
        <title>Genome sequence of Clostridium thermoalcaliphilum DSM 7309.</title>
        <authorList>
            <person name="Poehlein A."/>
            <person name="Daniel R."/>
        </authorList>
    </citation>
    <scope>NUCLEOTIDE SEQUENCE [LARGE SCALE GENOMIC DNA]</scope>
    <source>
        <strain evidence="3 4">DSM 7309</strain>
    </source>
</reference>
<evidence type="ECO:0000313" key="3">
    <source>
        <dbReference type="EMBL" id="OPJ55428.1"/>
    </source>
</evidence>
<dbReference type="SUPFAM" id="SSF109604">
    <property type="entry name" value="HD-domain/PDEase-like"/>
    <property type="match status" value="2"/>
</dbReference>
<gene>
    <name evidence="3" type="primary">rpfG_2</name>
    <name evidence="3" type="ORF">CLOTH_14910</name>
</gene>
<dbReference type="Pfam" id="PF13487">
    <property type="entry name" value="HD_5"/>
    <property type="match status" value="2"/>
</dbReference>
<dbReference type="InterPro" id="IPR003607">
    <property type="entry name" value="HD/PDEase_dom"/>
</dbReference>
<dbReference type="RefSeq" id="WP_158080486.1">
    <property type="nucleotide sequence ID" value="NZ_MZGW01000005.1"/>
</dbReference>
<dbReference type="InterPro" id="IPR037522">
    <property type="entry name" value="HD_GYP_dom"/>
</dbReference>
<organism evidence="3 4">
    <name type="scientific">Alkalithermobacter paradoxus</name>
    <dbReference type="NCBI Taxonomy" id="29349"/>
    <lineage>
        <taxon>Bacteria</taxon>
        <taxon>Bacillati</taxon>
        <taxon>Bacillota</taxon>
        <taxon>Clostridia</taxon>
        <taxon>Peptostreptococcales</taxon>
        <taxon>Tepidibacteraceae</taxon>
        <taxon>Alkalithermobacter</taxon>
    </lineage>
</organism>
<evidence type="ECO:0000259" key="2">
    <source>
        <dbReference type="PROSITE" id="PS51832"/>
    </source>
</evidence>
<evidence type="ECO:0000313" key="4">
    <source>
        <dbReference type="Proteomes" id="UP000190140"/>
    </source>
</evidence>
<keyword evidence="3" id="KW-0378">Hydrolase</keyword>
<dbReference type="Proteomes" id="UP000190140">
    <property type="component" value="Unassembled WGS sequence"/>
</dbReference>
<dbReference type="CDD" id="cd00077">
    <property type="entry name" value="HDc"/>
    <property type="match status" value="2"/>
</dbReference>
<evidence type="ECO:0000259" key="1">
    <source>
        <dbReference type="PROSITE" id="PS51831"/>
    </source>
</evidence>
<feature type="domain" description="HD-GYP" evidence="2">
    <location>
        <begin position="213"/>
        <end position="398"/>
    </location>
</feature>
<dbReference type="GO" id="GO:0009214">
    <property type="term" value="P:cyclic nucleotide catabolic process"/>
    <property type="evidence" value="ECO:0007669"/>
    <property type="project" value="TreeGrafter"/>
</dbReference>
<dbReference type="PROSITE" id="PS51832">
    <property type="entry name" value="HD_GYP"/>
    <property type="match status" value="2"/>
</dbReference>
<accession>A0A1V4I617</accession>
<dbReference type="Gene3D" id="1.10.3210.10">
    <property type="entry name" value="Hypothetical protein af1432"/>
    <property type="match status" value="2"/>
</dbReference>
<dbReference type="OrthoDB" id="9804747at2"/>
<dbReference type="InterPro" id="IPR006675">
    <property type="entry name" value="HDIG_dom"/>
</dbReference>
<dbReference type="GO" id="GO:0004112">
    <property type="term" value="F:cyclic-nucleotide phosphodiesterase activity"/>
    <property type="evidence" value="ECO:0007669"/>
    <property type="project" value="TreeGrafter"/>
</dbReference>
<dbReference type="STRING" id="29349.CLOTH_14910"/>
<feature type="domain" description="HD-GYP" evidence="2">
    <location>
        <begin position="5"/>
        <end position="195"/>
    </location>
</feature>
<keyword evidence="4" id="KW-1185">Reference proteome</keyword>
<proteinExistence type="predicted"/>
<feature type="domain" description="HD" evidence="1">
    <location>
        <begin position="27"/>
        <end position="145"/>
    </location>
</feature>
<dbReference type="PANTHER" id="PTHR43155:SF1">
    <property type="entry name" value="3'3'-CGAMP-SPECIFIC PHOSPHODIESTERASE 1"/>
    <property type="match status" value="1"/>
</dbReference>
<dbReference type="AlphaFoldDB" id="A0A1V4I617"/>
<sequence>MENKVKVRMDELLSALSLSVDLSRNRSLEHSRRTAYIAYAIAKNLNLTDKEKENIFYASFLHDIGICNMPAQIDIEKIHSSMEYKKSHSDIGYEIAKNLPFNEEINNYVLYHHENYDGSGPNKLQKDDIPLGAQIISIADFFDINHVSNNISKLEKVRMNKIINERRNKQFRPEVADCLLDIMKQDKFWLDLAVNLQYEILNLVPKESIKNITLDELVKIAEVFSAIIDGKIKHTGTHSKELGDMLYRVSKNLGYSIEKCTKMKISGYLHDIGKLAVPEEILNKPSNLTEEEFNTIKIHPYYTKLILSQVGSFREDIARWAGNHHERLNGNGYPERLKGDELSTEDQIVAICDIYQSLTENRPYRNGLSKNEALKIINNIVISGGFDTDVYKLLEEIL</sequence>
<comment type="caution">
    <text evidence="3">The sequence shown here is derived from an EMBL/GenBank/DDBJ whole genome shotgun (WGS) entry which is preliminary data.</text>
</comment>